<name>A0A975ZQY1_9RHOB</name>
<dbReference type="InterPro" id="IPR017804">
    <property type="entry name" value="MeTrfase_EgtD-like"/>
</dbReference>
<dbReference type="Gene3D" id="3.40.50.150">
    <property type="entry name" value="Vaccinia Virus protein VP39"/>
    <property type="match status" value="1"/>
</dbReference>
<evidence type="ECO:0000256" key="2">
    <source>
        <dbReference type="ARBA" id="ARBA00022679"/>
    </source>
</evidence>
<dbReference type="AlphaFoldDB" id="A0A975ZQY1"/>
<dbReference type="Proteomes" id="UP000182932">
    <property type="component" value="Unassembled WGS sequence"/>
</dbReference>
<dbReference type="GeneID" id="80820999"/>
<dbReference type="InterPro" id="IPR029063">
    <property type="entry name" value="SAM-dependent_MTases_sf"/>
</dbReference>
<keyword evidence="5" id="KW-1185">Reference proteome</keyword>
<dbReference type="InterPro" id="IPR035094">
    <property type="entry name" value="EgtD"/>
</dbReference>
<reference evidence="4 5" key="1">
    <citation type="submission" date="2016-10" db="EMBL/GenBank/DDBJ databases">
        <authorList>
            <person name="Varghese N."/>
            <person name="Submissions S."/>
        </authorList>
    </citation>
    <scope>NUCLEOTIDE SEQUENCE [LARGE SCALE GENOMIC DNA]</scope>
    <source>
        <strain evidence="4 5">FF3</strain>
    </source>
</reference>
<keyword evidence="1" id="KW-0489">Methyltransferase</keyword>
<dbReference type="GO" id="GO:0032259">
    <property type="term" value="P:methylation"/>
    <property type="evidence" value="ECO:0007669"/>
    <property type="project" value="UniProtKB-KW"/>
</dbReference>
<dbReference type="PANTHER" id="PTHR43397">
    <property type="entry name" value="ERGOTHIONEINE BIOSYNTHESIS PROTEIN 1"/>
    <property type="match status" value="1"/>
</dbReference>
<protein>
    <submittedName>
        <fullName evidence="4">Dimethylhistidine N-methyltransferase</fullName>
    </submittedName>
</protein>
<organism evidence="4 5">
    <name type="scientific">Marinovum algicola</name>
    <dbReference type="NCBI Taxonomy" id="42444"/>
    <lineage>
        <taxon>Bacteria</taxon>
        <taxon>Pseudomonadati</taxon>
        <taxon>Pseudomonadota</taxon>
        <taxon>Alphaproteobacteria</taxon>
        <taxon>Rhodobacterales</taxon>
        <taxon>Roseobacteraceae</taxon>
        <taxon>Marinovum</taxon>
    </lineage>
</organism>
<proteinExistence type="predicted"/>
<dbReference type="NCBIfam" id="TIGR03438">
    <property type="entry name" value="egtD_ergothio"/>
    <property type="match status" value="1"/>
</dbReference>
<dbReference type="RefSeq" id="WP_074840069.1">
    <property type="nucleotide sequence ID" value="NZ_CATLQZ010000013.1"/>
</dbReference>
<sequence length="316" mass="33910">MDGSLQARSATAAALRDDALRGLRQPQKVLSPKWLYDQRGSALFEQITALPEYYLTRTEAAILKDNAARLAGLVPEGGALVEFGSGASVKTRRLLDAGGHFAAYVPIDISAVFLAETAQDLRRRYTEIEIAPVVADFTAAVALPEHLEATPKVGFFPGSTIGNLPPETATALMAHARAWPGVEGFILGVDLVKDSETLVAAYDDSQGVTADFIANILHRLNRELGADFDLSHFAYRARWNAAAARIDMELVSRRAQNVALGGATIGFDAGEAIHVSASRKYTEASLARLVQPAGWRVETLLTDAARRFAVAVLAPV</sequence>
<gene>
    <name evidence="4" type="ORF">SAMN04487940_13136</name>
</gene>
<dbReference type="Pfam" id="PF10017">
    <property type="entry name" value="Methyltransf_33"/>
    <property type="match status" value="1"/>
</dbReference>
<dbReference type="InterPro" id="IPR019257">
    <property type="entry name" value="MeTrfase_dom"/>
</dbReference>
<feature type="domain" description="Histidine-specific methyltransferase SAM-dependent" evidence="3">
    <location>
        <begin position="16"/>
        <end position="313"/>
    </location>
</feature>
<evidence type="ECO:0000259" key="3">
    <source>
        <dbReference type="Pfam" id="PF10017"/>
    </source>
</evidence>
<keyword evidence="2" id="KW-0808">Transferase</keyword>
<dbReference type="EMBL" id="FNYY01000031">
    <property type="protein sequence ID" value="SEK09933.1"/>
    <property type="molecule type" value="Genomic_DNA"/>
</dbReference>
<dbReference type="SUPFAM" id="SSF53335">
    <property type="entry name" value="S-adenosyl-L-methionine-dependent methyltransferases"/>
    <property type="match status" value="1"/>
</dbReference>
<evidence type="ECO:0000313" key="4">
    <source>
        <dbReference type="EMBL" id="SEK09933.1"/>
    </source>
</evidence>
<dbReference type="GO" id="GO:0008168">
    <property type="term" value="F:methyltransferase activity"/>
    <property type="evidence" value="ECO:0007669"/>
    <property type="project" value="UniProtKB-KW"/>
</dbReference>
<dbReference type="PIRSF" id="PIRSF018005">
    <property type="entry name" value="UCP018005"/>
    <property type="match status" value="1"/>
</dbReference>
<evidence type="ECO:0000256" key="1">
    <source>
        <dbReference type="ARBA" id="ARBA00022603"/>
    </source>
</evidence>
<comment type="caution">
    <text evidence="4">The sequence shown here is derived from an EMBL/GenBank/DDBJ whole genome shotgun (WGS) entry which is preliminary data.</text>
</comment>
<dbReference type="PANTHER" id="PTHR43397:SF1">
    <property type="entry name" value="ERGOTHIONEINE BIOSYNTHESIS PROTEIN 1"/>
    <property type="match status" value="1"/>
</dbReference>
<dbReference type="InterPro" id="IPR051128">
    <property type="entry name" value="EgtD_Methyltrsf_superfamily"/>
</dbReference>
<accession>A0A975ZQY1</accession>
<evidence type="ECO:0000313" key="5">
    <source>
        <dbReference type="Proteomes" id="UP000182932"/>
    </source>
</evidence>